<comment type="caution">
    <text evidence="2">The sequence shown here is derived from an EMBL/GenBank/DDBJ whole genome shotgun (WGS) entry which is preliminary data.</text>
</comment>
<keyword evidence="3" id="KW-1185">Reference proteome</keyword>
<keyword evidence="1" id="KW-0472">Membrane</keyword>
<keyword evidence="1" id="KW-1133">Transmembrane helix</keyword>
<evidence type="ECO:0000313" key="3">
    <source>
        <dbReference type="Proteomes" id="UP001206925"/>
    </source>
</evidence>
<protein>
    <submittedName>
        <fullName evidence="2">Uncharacterized protein</fullName>
    </submittedName>
</protein>
<feature type="transmembrane region" description="Helical" evidence="1">
    <location>
        <begin position="54"/>
        <end position="77"/>
    </location>
</feature>
<name>A0AAD5C9D7_AMBAR</name>
<reference evidence="2" key="1">
    <citation type="submission" date="2022-06" db="EMBL/GenBank/DDBJ databases">
        <title>Uncovering the hologenomic basis of an extraordinary plant invasion.</title>
        <authorList>
            <person name="Bieker V.C."/>
            <person name="Martin M.D."/>
            <person name="Gilbert T."/>
            <person name="Hodgins K."/>
            <person name="Battlay P."/>
            <person name="Petersen B."/>
            <person name="Wilson J."/>
        </authorList>
    </citation>
    <scope>NUCLEOTIDE SEQUENCE</scope>
    <source>
        <strain evidence="2">AA19_3_7</strain>
        <tissue evidence="2">Leaf</tissue>
    </source>
</reference>
<accession>A0AAD5C9D7</accession>
<keyword evidence="1" id="KW-0812">Transmembrane</keyword>
<organism evidence="2 3">
    <name type="scientific">Ambrosia artemisiifolia</name>
    <name type="common">Common ragweed</name>
    <dbReference type="NCBI Taxonomy" id="4212"/>
    <lineage>
        <taxon>Eukaryota</taxon>
        <taxon>Viridiplantae</taxon>
        <taxon>Streptophyta</taxon>
        <taxon>Embryophyta</taxon>
        <taxon>Tracheophyta</taxon>
        <taxon>Spermatophyta</taxon>
        <taxon>Magnoliopsida</taxon>
        <taxon>eudicotyledons</taxon>
        <taxon>Gunneridae</taxon>
        <taxon>Pentapetalae</taxon>
        <taxon>asterids</taxon>
        <taxon>campanulids</taxon>
        <taxon>Asterales</taxon>
        <taxon>Asteraceae</taxon>
        <taxon>Asteroideae</taxon>
        <taxon>Heliantheae alliance</taxon>
        <taxon>Heliantheae</taxon>
        <taxon>Ambrosia</taxon>
    </lineage>
</organism>
<gene>
    <name evidence="2" type="ORF">M8C21_029062</name>
</gene>
<feature type="non-terminal residue" evidence="2">
    <location>
        <position position="157"/>
    </location>
</feature>
<proteinExistence type="predicted"/>
<evidence type="ECO:0000313" key="2">
    <source>
        <dbReference type="EMBL" id="KAI7736371.1"/>
    </source>
</evidence>
<dbReference type="Proteomes" id="UP001206925">
    <property type="component" value="Unassembled WGS sequence"/>
</dbReference>
<dbReference type="AlphaFoldDB" id="A0AAD5C9D7"/>
<sequence length="157" mass="17885">MYREGGRKSMVAYRGCTFRLIEKTISCNCLGLRLPFPLFRGFSRRDGFAKTMTTLPFAFFVDIATFAFPLTVSLFLVSSDTRVVCSRGKFIHQIVTDNFSDSDDIHLRGCDELLNLNDGLDAGFNPQPMLLQDNYFACCVRLNDSFDRCYDAALQWL</sequence>
<dbReference type="EMBL" id="JAMZMK010009289">
    <property type="protein sequence ID" value="KAI7736371.1"/>
    <property type="molecule type" value="Genomic_DNA"/>
</dbReference>
<evidence type="ECO:0000256" key="1">
    <source>
        <dbReference type="SAM" id="Phobius"/>
    </source>
</evidence>